<dbReference type="Proteomes" id="UP000886111">
    <property type="component" value="Unassembled WGS sequence"/>
</dbReference>
<reference evidence="1" key="1">
    <citation type="journal article" date="2020" name="mSystems">
        <title>Genome- and Community-Level Interaction Insights into Carbon Utilization and Element Cycling Functions of Hydrothermarchaeota in Hydrothermal Sediment.</title>
        <authorList>
            <person name="Zhou Z."/>
            <person name="Liu Y."/>
            <person name="Xu W."/>
            <person name="Pan J."/>
            <person name="Luo Z.H."/>
            <person name="Li M."/>
        </authorList>
    </citation>
    <scope>NUCLEOTIDE SEQUENCE [LARGE SCALE GENOMIC DNA]</scope>
    <source>
        <strain evidence="1">HyVt-76</strain>
    </source>
</reference>
<accession>A0A7V5H4F9</accession>
<keyword evidence="1" id="KW-0808">Transferase</keyword>
<proteinExistence type="predicted"/>
<dbReference type="EMBL" id="DRTD01000516">
    <property type="protein sequence ID" value="HHE55507.1"/>
    <property type="molecule type" value="Genomic_DNA"/>
</dbReference>
<dbReference type="AlphaFoldDB" id="A0A7V5H4F9"/>
<dbReference type="Gene3D" id="3.30.230.10">
    <property type="match status" value="1"/>
</dbReference>
<organism evidence="1">
    <name type="scientific">Caldithrix abyssi</name>
    <dbReference type="NCBI Taxonomy" id="187145"/>
    <lineage>
        <taxon>Bacteria</taxon>
        <taxon>Pseudomonadati</taxon>
        <taxon>Calditrichota</taxon>
        <taxon>Calditrichia</taxon>
        <taxon>Calditrichales</taxon>
        <taxon>Calditrichaceae</taxon>
        <taxon>Caldithrix</taxon>
    </lineage>
</organism>
<evidence type="ECO:0000313" key="1">
    <source>
        <dbReference type="EMBL" id="HHE55507.1"/>
    </source>
</evidence>
<dbReference type="GO" id="GO:0016301">
    <property type="term" value="F:kinase activity"/>
    <property type="evidence" value="ECO:0007669"/>
    <property type="project" value="UniProtKB-KW"/>
</dbReference>
<dbReference type="InterPro" id="IPR014721">
    <property type="entry name" value="Ribsml_uS5_D2-typ_fold_subgr"/>
</dbReference>
<name>A0A7V5H4F9_CALAY</name>
<protein>
    <submittedName>
        <fullName evidence="1">Homoserine kinase</fullName>
    </submittedName>
</protein>
<keyword evidence="1" id="KW-0418">Kinase</keyword>
<sequence length="51" mass="5568">MRLKNNVHSVTVFAPATVTNVSCGFDIMGFALFQPGDEVRLTITDRQGVTI</sequence>
<comment type="caution">
    <text evidence="1">The sequence shown here is derived from an EMBL/GenBank/DDBJ whole genome shotgun (WGS) entry which is preliminary data.</text>
</comment>
<feature type="non-terminal residue" evidence="1">
    <location>
        <position position="51"/>
    </location>
</feature>
<gene>
    <name evidence="1" type="ORF">ENL21_06975</name>
</gene>